<dbReference type="Proteomes" id="UP001447188">
    <property type="component" value="Unassembled WGS sequence"/>
</dbReference>
<dbReference type="EMBL" id="JBBBZM010000006">
    <property type="protein sequence ID" value="KAL0640050.1"/>
    <property type="molecule type" value="Genomic_DNA"/>
</dbReference>
<dbReference type="Pfam" id="PF18785">
    <property type="entry name" value="Inv-AAD"/>
    <property type="match status" value="1"/>
</dbReference>
<dbReference type="InterPro" id="IPR016193">
    <property type="entry name" value="Cytidine_deaminase-like"/>
</dbReference>
<dbReference type="EC" id="5.4.99.28" evidence="2"/>
<evidence type="ECO:0000259" key="1">
    <source>
        <dbReference type="PROSITE" id="PS51747"/>
    </source>
</evidence>
<sequence length="162" mass="17529">METSIILAPKHLENMHLALLEAQKCVATPTAYCVGAILTTCSGEILSTGYSRELPGNTHAEQCCLEKLAAQGTELPEDAVLYTTMEPCSKRLSGNSPCVDRIIATGGKIKTVYVGVREPDRFVKDNVGLKKLMEAGVEYICVTGLEEEILKEAIRGHGSEDM</sequence>
<dbReference type="GO" id="GO:0160151">
    <property type="term" value="F:tRNA pseudouridine(32) synthase activity"/>
    <property type="evidence" value="ECO:0007669"/>
    <property type="project" value="UniProtKB-EC"/>
</dbReference>
<keyword evidence="2" id="KW-0413">Isomerase</keyword>
<name>A0ABR3GVX5_9PEZI</name>
<organism evidence="2 3">
    <name type="scientific">Discina gigas</name>
    <dbReference type="NCBI Taxonomy" id="1032678"/>
    <lineage>
        <taxon>Eukaryota</taxon>
        <taxon>Fungi</taxon>
        <taxon>Dikarya</taxon>
        <taxon>Ascomycota</taxon>
        <taxon>Pezizomycotina</taxon>
        <taxon>Pezizomycetes</taxon>
        <taxon>Pezizales</taxon>
        <taxon>Discinaceae</taxon>
        <taxon>Discina</taxon>
    </lineage>
</organism>
<dbReference type="PROSITE" id="PS51747">
    <property type="entry name" value="CYT_DCMP_DEAMINASES_2"/>
    <property type="match status" value="1"/>
</dbReference>
<dbReference type="SUPFAM" id="SSF53927">
    <property type="entry name" value="Cytidine deaminase-like"/>
    <property type="match status" value="1"/>
</dbReference>
<gene>
    <name evidence="2" type="primary">RIB2_1</name>
    <name evidence="2" type="ORF">Q9L58_000878</name>
</gene>
<protein>
    <submittedName>
        <fullName evidence="2">DRAP deaminase</fullName>
        <ecNumber evidence="2">5.4.99.28</ecNumber>
    </submittedName>
</protein>
<dbReference type="InterPro" id="IPR002125">
    <property type="entry name" value="CMP_dCMP_dom"/>
</dbReference>
<comment type="caution">
    <text evidence="2">The sequence shown here is derived from an EMBL/GenBank/DDBJ whole genome shotgun (WGS) entry which is preliminary data.</text>
</comment>
<proteinExistence type="predicted"/>
<feature type="domain" description="CMP/dCMP-type deaminase" evidence="1">
    <location>
        <begin position="9"/>
        <end position="125"/>
    </location>
</feature>
<evidence type="ECO:0000313" key="3">
    <source>
        <dbReference type="Proteomes" id="UP001447188"/>
    </source>
</evidence>
<accession>A0ABR3GVX5</accession>
<keyword evidence="3" id="KW-1185">Reference proteome</keyword>
<evidence type="ECO:0000313" key="2">
    <source>
        <dbReference type="EMBL" id="KAL0640050.1"/>
    </source>
</evidence>
<reference evidence="2 3" key="1">
    <citation type="submission" date="2024-02" db="EMBL/GenBank/DDBJ databases">
        <title>Discinaceae phylogenomics.</title>
        <authorList>
            <person name="Dirks A.C."/>
            <person name="James T.Y."/>
        </authorList>
    </citation>
    <scope>NUCLEOTIDE SEQUENCE [LARGE SCALE GENOMIC DNA]</scope>
    <source>
        <strain evidence="2 3">ACD0624</strain>
    </source>
</reference>
<dbReference type="Gene3D" id="3.40.140.10">
    <property type="entry name" value="Cytidine Deaminase, domain 2"/>
    <property type="match status" value="1"/>
</dbReference>